<dbReference type="HOGENOM" id="CLU_2531987_0_0_1"/>
<gene>
    <name evidence="1" type="ORF">TCM_008653</name>
</gene>
<proteinExistence type="predicted"/>
<organism evidence="1 2">
    <name type="scientific">Theobroma cacao</name>
    <name type="common">Cacao</name>
    <name type="synonym">Cocoa</name>
    <dbReference type="NCBI Taxonomy" id="3641"/>
    <lineage>
        <taxon>Eukaryota</taxon>
        <taxon>Viridiplantae</taxon>
        <taxon>Streptophyta</taxon>
        <taxon>Embryophyta</taxon>
        <taxon>Tracheophyta</taxon>
        <taxon>Spermatophyta</taxon>
        <taxon>Magnoliopsida</taxon>
        <taxon>eudicotyledons</taxon>
        <taxon>Gunneridae</taxon>
        <taxon>Pentapetalae</taxon>
        <taxon>rosids</taxon>
        <taxon>malvids</taxon>
        <taxon>Malvales</taxon>
        <taxon>Malvaceae</taxon>
        <taxon>Byttnerioideae</taxon>
        <taxon>Theobroma</taxon>
    </lineage>
</organism>
<evidence type="ECO:0000313" key="2">
    <source>
        <dbReference type="Proteomes" id="UP000026915"/>
    </source>
</evidence>
<dbReference type="Proteomes" id="UP000026915">
    <property type="component" value="Chromosome 2"/>
</dbReference>
<reference evidence="1 2" key="1">
    <citation type="journal article" date="2013" name="Genome Biol.">
        <title>The genome sequence of the most widely cultivated cacao type and its use to identify candidate genes regulating pod color.</title>
        <authorList>
            <person name="Motamayor J.C."/>
            <person name="Mockaitis K."/>
            <person name="Schmutz J."/>
            <person name="Haiminen N."/>
            <person name="Iii D.L."/>
            <person name="Cornejo O."/>
            <person name="Findley S.D."/>
            <person name="Zheng P."/>
            <person name="Utro F."/>
            <person name="Royaert S."/>
            <person name="Saski C."/>
            <person name="Jenkins J."/>
            <person name="Podicheti R."/>
            <person name="Zhao M."/>
            <person name="Scheffler B.E."/>
            <person name="Stack J.C."/>
            <person name="Feltus F.A."/>
            <person name="Mustiga G.M."/>
            <person name="Amores F."/>
            <person name="Phillips W."/>
            <person name="Marelli J.P."/>
            <person name="May G.D."/>
            <person name="Shapiro H."/>
            <person name="Ma J."/>
            <person name="Bustamante C.D."/>
            <person name="Schnell R.J."/>
            <person name="Main D."/>
            <person name="Gilbert D."/>
            <person name="Parida L."/>
            <person name="Kuhn D.N."/>
        </authorList>
    </citation>
    <scope>NUCLEOTIDE SEQUENCE [LARGE SCALE GENOMIC DNA]</scope>
    <source>
        <strain evidence="2">cv. Matina 1-6</strain>
    </source>
</reference>
<name>A0A061E426_THECC</name>
<dbReference type="EMBL" id="CM001880">
    <property type="protein sequence ID" value="EOX99764.1"/>
    <property type="molecule type" value="Genomic_DNA"/>
</dbReference>
<keyword evidence="2" id="KW-1185">Reference proteome</keyword>
<dbReference type="AlphaFoldDB" id="A0A061E426"/>
<sequence length="84" mass="10182">MHRCFFEVMLEMGSFGLVDLKMMMEEVEALKRPKKIMSEMEVKMKELEFRLWELKSAVMELKGKKSKELMVWVTKQEKKELEYD</sequence>
<evidence type="ECO:0000313" key="1">
    <source>
        <dbReference type="EMBL" id="EOX99764.1"/>
    </source>
</evidence>
<accession>A0A061E426</accession>
<dbReference type="InParanoid" id="A0A061E426"/>
<protein>
    <submittedName>
        <fullName evidence="1">Uncharacterized protein</fullName>
    </submittedName>
</protein>
<dbReference type="Gramene" id="EOX99764">
    <property type="protein sequence ID" value="EOX99764"/>
    <property type="gene ID" value="TCM_008653"/>
</dbReference>